<organism evidence="1 2">
    <name type="scientific">Anaerobutyricum hallii</name>
    <dbReference type="NCBI Taxonomy" id="39488"/>
    <lineage>
        <taxon>Bacteria</taxon>
        <taxon>Bacillati</taxon>
        <taxon>Bacillota</taxon>
        <taxon>Clostridia</taxon>
        <taxon>Lachnospirales</taxon>
        <taxon>Lachnospiraceae</taxon>
        <taxon>Anaerobutyricum</taxon>
    </lineage>
</organism>
<evidence type="ECO:0000313" key="2">
    <source>
        <dbReference type="Proteomes" id="UP000095390"/>
    </source>
</evidence>
<dbReference type="EMBL" id="CYYC01000035">
    <property type="protein sequence ID" value="CUN13594.1"/>
    <property type="molecule type" value="Genomic_DNA"/>
</dbReference>
<dbReference type="Gene3D" id="3.30.565.60">
    <property type="match status" value="1"/>
</dbReference>
<gene>
    <name evidence="1" type="ORF">ERS852578_02409</name>
</gene>
<dbReference type="AlphaFoldDB" id="A0A173UFK1"/>
<proteinExistence type="predicted"/>
<dbReference type="PANTHER" id="PTHR30595:SF6">
    <property type="entry name" value="SCHLAFEN ALBA-2 DOMAIN-CONTAINING PROTEIN"/>
    <property type="match status" value="1"/>
</dbReference>
<evidence type="ECO:0000313" key="1">
    <source>
        <dbReference type="EMBL" id="CUN13594.1"/>
    </source>
</evidence>
<dbReference type="Proteomes" id="UP000095390">
    <property type="component" value="Unassembled WGS sequence"/>
</dbReference>
<dbReference type="InterPro" id="IPR038475">
    <property type="entry name" value="RecG_C_sf"/>
</dbReference>
<reference evidence="1 2" key="1">
    <citation type="submission" date="2015-09" db="EMBL/GenBank/DDBJ databases">
        <authorList>
            <consortium name="Pathogen Informatics"/>
        </authorList>
    </citation>
    <scope>NUCLEOTIDE SEQUENCE [LARGE SCALE GENOMIC DNA]</scope>
    <source>
        <strain evidence="1 2">2789STDY5834966</strain>
    </source>
</reference>
<dbReference type="Pfam" id="PF13749">
    <property type="entry name" value="HATPase_c_4"/>
    <property type="match status" value="1"/>
</dbReference>
<protein>
    <submittedName>
        <fullName evidence="1">Uncharacterized protein</fullName>
    </submittedName>
</protein>
<sequence length="107" mass="12542">MNGHSKIRNKGIANIFSQMGLVEAWGSGIKRILNAAEEYGLPKPRFQEFDNMFRVELFRVNPITDQANQATNQVNQDFERLDFFSCLYSRFTCKFREISYSHKIKLE</sequence>
<dbReference type="PANTHER" id="PTHR30595">
    <property type="entry name" value="GLPR-RELATED TRANSCRIPTIONAL REPRESSOR"/>
    <property type="match status" value="1"/>
</dbReference>
<name>A0A173UFK1_9FIRM</name>
<accession>A0A173UFK1</accession>